<dbReference type="OrthoDB" id="5792673at2759"/>
<dbReference type="EMBL" id="KN847537">
    <property type="protein sequence ID" value="KIW05655.1"/>
    <property type="molecule type" value="Genomic_DNA"/>
</dbReference>
<dbReference type="Pfam" id="PF00856">
    <property type="entry name" value="SET"/>
    <property type="match status" value="1"/>
</dbReference>
<gene>
    <name evidence="2" type="ORF">PV09_03521</name>
</gene>
<reference evidence="2 3" key="1">
    <citation type="submission" date="2015-01" db="EMBL/GenBank/DDBJ databases">
        <title>The Genome Sequence of Ochroconis gallopava CBS43764.</title>
        <authorList>
            <consortium name="The Broad Institute Genomics Platform"/>
            <person name="Cuomo C."/>
            <person name="de Hoog S."/>
            <person name="Gorbushina A."/>
            <person name="Stielow B."/>
            <person name="Teixiera M."/>
            <person name="Abouelleil A."/>
            <person name="Chapman S.B."/>
            <person name="Priest M."/>
            <person name="Young S.K."/>
            <person name="Wortman J."/>
            <person name="Nusbaum C."/>
            <person name="Birren B."/>
        </authorList>
    </citation>
    <scope>NUCLEOTIDE SEQUENCE [LARGE SCALE GENOMIC DNA]</scope>
    <source>
        <strain evidence="2 3">CBS 43764</strain>
    </source>
</reference>
<dbReference type="InParanoid" id="A0A0D2AGF9"/>
<dbReference type="AlphaFoldDB" id="A0A0D2AGF9"/>
<dbReference type="HOGENOM" id="CLU_054608_0_1_1"/>
<proteinExistence type="predicted"/>
<protein>
    <recommendedName>
        <fullName evidence="1">SET domain-containing protein</fullName>
    </recommendedName>
</protein>
<evidence type="ECO:0000313" key="2">
    <source>
        <dbReference type="EMBL" id="KIW05655.1"/>
    </source>
</evidence>
<dbReference type="SMART" id="SM00317">
    <property type="entry name" value="SET"/>
    <property type="match status" value="1"/>
</dbReference>
<dbReference type="RefSeq" id="XP_016215524.1">
    <property type="nucleotide sequence ID" value="XM_016356731.1"/>
</dbReference>
<dbReference type="STRING" id="253628.A0A0D2AGF9"/>
<dbReference type="SUPFAM" id="SSF82199">
    <property type="entry name" value="SET domain"/>
    <property type="match status" value="1"/>
</dbReference>
<dbReference type="PROSITE" id="PS50280">
    <property type="entry name" value="SET"/>
    <property type="match status" value="1"/>
</dbReference>
<name>A0A0D2AGF9_9PEZI</name>
<evidence type="ECO:0000259" key="1">
    <source>
        <dbReference type="PROSITE" id="PS50280"/>
    </source>
</evidence>
<feature type="domain" description="SET" evidence="1">
    <location>
        <begin position="53"/>
        <end position="187"/>
    </location>
</feature>
<sequence>MKSRDAQPKGWPQDVQYLSAPSYAQQMSKQTFMALHTKPNNAETIAMVNGPSSNVEIRTIAVSTHPAYGQHGLFARKDLPPGSFILFYVGVVHTEEDSDCTSDYDLSLDRELGVGIDAAKAGNEARFINDYRGISAKGPNAEFREVWVDRGKDVYERRMAVFVLPAGKSGKRASGIRKGEEILVSYGKGFWKERQAGKTDVE</sequence>
<keyword evidence="3" id="KW-1185">Reference proteome</keyword>
<dbReference type="InterPro" id="IPR046341">
    <property type="entry name" value="SET_dom_sf"/>
</dbReference>
<dbReference type="GeneID" id="27311494"/>
<dbReference type="Proteomes" id="UP000053259">
    <property type="component" value="Unassembled WGS sequence"/>
</dbReference>
<dbReference type="Gene3D" id="2.170.270.10">
    <property type="entry name" value="SET domain"/>
    <property type="match status" value="1"/>
</dbReference>
<dbReference type="VEuPathDB" id="FungiDB:PV09_03521"/>
<evidence type="ECO:0000313" key="3">
    <source>
        <dbReference type="Proteomes" id="UP000053259"/>
    </source>
</evidence>
<dbReference type="InterPro" id="IPR001214">
    <property type="entry name" value="SET_dom"/>
</dbReference>
<organism evidence="2 3">
    <name type="scientific">Verruconis gallopava</name>
    <dbReference type="NCBI Taxonomy" id="253628"/>
    <lineage>
        <taxon>Eukaryota</taxon>
        <taxon>Fungi</taxon>
        <taxon>Dikarya</taxon>
        <taxon>Ascomycota</taxon>
        <taxon>Pezizomycotina</taxon>
        <taxon>Dothideomycetes</taxon>
        <taxon>Pleosporomycetidae</taxon>
        <taxon>Venturiales</taxon>
        <taxon>Sympoventuriaceae</taxon>
        <taxon>Verruconis</taxon>
    </lineage>
</organism>
<accession>A0A0D2AGF9</accession>